<organism evidence="12 13">
    <name type="scientific">Neptunomonas japonica JAMM 1380</name>
    <dbReference type="NCBI Taxonomy" id="1441457"/>
    <lineage>
        <taxon>Bacteria</taxon>
        <taxon>Pseudomonadati</taxon>
        <taxon>Pseudomonadota</taxon>
        <taxon>Gammaproteobacteria</taxon>
        <taxon>Oceanospirillales</taxon>
        <taxon>Oceanospirillaceae</taxon>
        <taxon>Neptunomonas</taxon>
    </lineage>
</organism>
<dbReference type="PANTHER" id="PTHR43284">
    <property type="entry name" value="ASPARAGINE SYNTHETASE (GLUTAMINE-HYDROLYZING)"/>
    <property type="match status" value="1"/>
</dbReference>
<feature type="binding site" evidence="9">
    <location>
        <begin position="363"/>
        <end position="364"/>
    </location>
    <ligand>
        <name>ATP</name>
        <dbReference type="ChEBI" id="CHEBI:30616"/>
    </ligand>
</feature>
<keyword evidence="6 8" id="KW-0315">Glutamine amidotransferase</keyword>
<evidence type="ECO:0000256" key="5">
    <source>
        <dbReference type="ARBA" id="ARBA00022840"/>
    </source>
</evidence>
<evidence type="ECO:0000256" key="2">
    <source>
        <dbReference type="ARBA" id="ARBA00005752"/>
    </source>
</evidence>
<dbReference type="CDD" id="cd00712">
    <property type="entry name" value="AsnB"/>
    <property type="match status" value="1"/>
</dbReference>
<dbReference type="Pfam" id="PF00733">
    <property type="entry name" value="Asn_synthase"/>
    <property type="match status" value="1"/>
</dbReference>
<dbReference type="InterPro" id="IPR029055">
    <property type="entry name" value="Ntn_hydrolases_N"/>
</dbReference>
<dbReference type="NCBIfam" id="TIGR03108">
    <property type="entry name" value="eps_aminotran_1"/>
    <property type="match status" value="1"/>
</dbReference>
<keyword evidence="4 9" id="KW-0547">Nucleotide-binding</keyword>
<dbReference type="InterPro" id="IPR051786">
    <property type="entry name" value="ASN_synthetase/amidase"/>
</dbReference>
<dbReference type="NCBIfam" id="TIGR01536">
    <property type="entry name" value="asn_synth_AEB"/>
    <property type="match status" value="1"/>
</dbReference>
<dbReference type="SUPFAM" id="SSF52402">
    <property type="entry name" value="Adenine nucleotide alpha hydrolases-like"/>
    <property type="match status" value="1"/>
</dbReference>
<dbReference type="KEGG" id="njp:NEJAP_0796"/>
<dbReference type="PANTHER" id="PTHR43284:SF1">
    <property type="entry name" value="ASPARAGINE SYNTHETASE"/>
    <property type="match status" value="1"/>
</dbReference>
<feature type="site" description="Important for beta-aspartyl-AMP intermediate formation" evidence="10">
    <location>
        <position position="365"/>
    </location>
</feature>
<dbReference type="Proteomes" id="UP000595332">
    <property type="component" value="Chromosome"/>
</dbReference>
<keyword evidence="5 9" id="KW-0067">ATP-binding</keyword>
<evidence type="ECO:0000256" key="6">
    <source>
        <dbReference type="ARBA" id="ARBA00022962"/>
    </source>
</evidence>
<evidence type="ECO:0000256" key="10">
    <source>
        <dbReference type="PIRSR" id="PIRSR001589-3"/>
    </source>
</evidence>
<dbReference type="Pfam" id="PF13537">
    <property type="entry name" value="GATase_7"/>
    <property type="match status" value="1"/>
</dbReference>
<feature type="binding site" evidence="9">
    <location>
        <position position="291"/>
    </location>
    <ligand>
        <name>ATP</name>
        <dbReference type="ChEBI" id="CHEBI:30616"/>
    </ligand>
</feature>
<keyword evidence="8" id="KW-0061">Asparagine biosynthesis</keyword>
<dbReference type="InterPro" id="IPR006426">
    <property type="entry name" value="Asn_synth_AEB"/>
</dbReference>
<dbReference type="Gene3D" id="3.60.20.10">
    <property type="entry name" value="Glutamine Phosphoribosylpyrophosphate, subunit 1, domain 1"/>
    <property type="match status" value="1"/>
</dbReference>
<evidence type="ECO:0000256" key="8">
    <source>
        <dbReference type="PIRSR" id="PIRSR001589-1"/>
    </source>
</evidence>
<comment type="catalytic activity">
    <reaction evidence="7">
        <text>L-aspartate + L-glutamine + ATP + H2O = L-asparagine + L-glutamate + AMP + diphosphate + H(+)</text>
        <dbReference type="Rhea" id="RHEA:12228"/>
        <dbReference type="ChEBI" id="CHEBI:15377"/>
        <dbReference type="ChEBI" id="CHEBI:15378"/>
        <dbReference type="ChEBI" id="CHEBI:29985"/>
        <dbReference type="ChEBI" id="CHEBI:29991"/>
        <dbReference type="ChEBI" id="CHEBI:30616"/>
        <dbReference type="ChEBI" id="CHEBI:33019"/>
        <dbReference type="ChEBI" id="CHEBI:58048"/>
        <dbReference type="ChEBI" id="CHEBI:58359"/>
        <dbReference type="ChEBI" id="CHEBI:456215"/>
        <dbReference type="EC" id="6.3.5.4"/>
    </reaction>
</comment>
<dbReference type="RefSeq" id="WP_201349418.1">
    <property type="nucleotide sequence ID" value="NZ_AP014546.1"/>
</dbReference>
<dbReference type="GO" id="GO:0004066">
    <property type="term" value="F:asparagine synthase (glutamine-hydrolyzing) activity"/>
    <property type="evidence" value="ECO:0007669"/>
    <property type="project" value="UniProtKB-EC"/>
</dbReference>
<dbReference type="GO" id="GO:0005829">
    <property type="term" value="C:cytosol"/>
    <property type="evidence" value="ECO:0007669"/>
    <property type="project" value="TreeGrafter"/>
</dbReference>
<keyword evidence="12" id="KW-0436">Ligase</keyword>
<dbReference type="PROSITE" id="PS51278">
    <property type="entry name" value="GATASE_TYPE_2"/>
    <property type="match status" value="1"/>
</dbReference>
<proteinExistence type="inferred from homology"/>
<feature type="domain" description="Glutamine amidotransferase type-2" evidence="11">
    <location>
        <begin position="2"/>
        <end position="214"/>
    </location>
</feature>
<protein>
    <recommendedName>
        <fullName evidence="3">asparagine synthase (glutamine-hydrolyzing)</fullName>
        <ecNumber evidence="3">6.3.5.4</ecNumber>
    </recommendedName>
</protein>
<accession>A0A7R6PSN9</accession>
<dbReference type="Gene3D" id="3.40.50.620">
    <property type="entry name" value="HUPs"/>
    <property type="match status" value="2"/>
</dbReference>
<sequence>MCGIVGVFDLAGKREFSRELISRMNETQFHRGPDEGGIHIEPGVGFGHRRLSIIDLSSGQQPLFNEDGSVVVTYNGEIYNFPELSEELKACGHQFKTHCDTEVIVHAWEEWGEACVERFRGMFAFAIWDRNQQTLFLARDRLGIKPLFYSALPDGSFAFSSELKALKTLENLPREIDPTSIEDYFTFGYVPEPKTIFKGVCKLRPGYTLLIKHGSSVIEPKEYWDIPFTPVNYTSEENLKAELIERMRDAVDVRMVAEVPLGAFLSGGVDSSAIVAMMAQLQEKPVHTCAIGFDVKQFNETEFAKQVADQYKTDHFEGLVGSDDFDLLDTLADLYDEPYADSSAIPTYRVCQLAKKQVTVALSGDGGDENFAGYRRYRWHMNEEKLRAAIPLSVRKPIFGLLGKLYPKADWAPRVFRAKTTFQGLARSSVEAYLHTVSLLSEEQRDQLFSDKLKTALKGYQSIEVFNEYVAKAPTQDPLSLIQYLDMKTYLVGDILTKVDRASMAHALEVRVPLLDHKFIEWVSGLPSNLKLKGQEGKYALKKSLEPYLPNDVLYRAKMGFGVPLAKWFRGPLKEKVNESLLGDTIRQSGLFNMEFIEQVIKQHQSGARDYSVIIWTLLMFNAFLERELDITA</sequence>
<reference evidence="12 13" key="1">
    <citation type="journal article" date="2008" name="Int. J. Syst. Evol. Microbiol.">
        <title>Neptunomonas japonica sp. nov., an Osedax japonicus symbiont-like bacterium isolated from sediment adjacent to sperm whale carcasses off Kagoshima, Japan.</title>
        <authorList>
            <person name="Miyazaki M."/>
            <person name="Nogi Y."/>
            <person name="Fujiwara Y."/>
            <person name="Kawato M."/>
            <person name="Kubokawa K."/>
            <person name="Horikoshi K."/>
        </authorList>
    </citation>
    <scope>NUCLEOTIDE SEQUENCE [LARGE SCALE GENOMIC DNA]</scope>
    <source>
        <strain evidence="12 13">JAMM 1380</strain>
    </source>
</reference>
<dbReference type="InterPro" id="IPR014729">
    <property type="entry name" value="Rossmann-like_a/b/a_fold"/>
</dbReference>
<evidence type="ECO:0000256" key="3">
    <source>
        <dbReference type="ARBA" id="ARBA00012737"/>
    </source>
</evidence>
<evidence type="ECO:0000313" key="12">
    <source>
        <dbReference type="EMBL" id="BBB28753.1"/>
    </source>
</evidence>
<dbReference type="CDD" id="cd01991">
    <property type="entry name" value="Asn_synthase_B_C"/>
    <property type="match status" value="1"/>
</dbReference>
<dbReference type="InterPro" id="IPR033738">
    <property type="entry name" value="AsnB_N"/>
</dbReference>
<comment type="similarity">
    <text evidence="2">Belongs to the asparagine synthetase family.</text>
</comment>
<dbReference type="EMBL" id="AP014546">
    <property type="protein sequence ID" value="BBB28753.1"/>
    <property type="molecule type" value="Genomic_DNA"/>
</dbReference>
<feature type="active site" description="For GATase activity" evidence="8">
    <location>
        <position position="2"/>
    </location>
</feature>
<dbReference type="InterPro" id="IPR017932">
    <property type="entry name" value="GATase_2_dom"/>
</dbReference>
<feature type="binding site" evidence="9">
    <location>
        <position position="100"/>
    </location>
    <ligand>
        <name>L-glutamine</name>
        <dbReference type="ChEBI" id="CHEBI:58359"/>
    </ligand>
</feature>
<evidence type="ECO:0000256" key="9">
    <source>
        <dbReference type="PIRSR" id="PIRSR001589-2"/>
    </source>
</evidence>
<keyword evidence="8" id="KW-0028">Amino-acid biosynthesis</keyword>
<dbReference type="GO" id="GO:0006529">
    <property type="term" value="P:asparagine biosynthetic process"/>
    <property type="evidence" value="ECO:0007669"/>
    <property type="project" value="UniProtKB-KW"/>
</dbReference>
<name>A0A7R6PSN9_9GAMM</name>
<keyword evidence="13" id="KW-1185">Reference proteome</keyword>
<dbReference type="InterPro" id="IPR017539">
    <property type="entry name" value="XrtA_amidotfase"/>
</dbReference>
<comment type="pathway">
    <text evidence="1">Amino-acid biosynthesis; L-asparagine biosynthesis; L-asparagine from L-aspartate (L-Gln route): step 1/1.</text>
</comment>
<dbReference type="SUPFAM" id="SSF56235">
    <property type="entry name" value="N-terminal nucleophile aminohydrolases (Ntn hydrolases)"/>
    <property type="match status" value="1"/>
</dbReference>
<evidence type="ECO:0000256" key="1">
    <source>
        <dbReference type="ARBA" id="ARBA00005187"/>
    </source>
</evidence>
<evidence type="ECO:0000313" key="13">
    <source>
        <dbReference type="Proteomes" id="UP000595332"/>
    </source>
</evidence>
<dbReference type="AlphaFoldDB" id="A0A7R6PSN9"/>
<evidence type="ECO:0000256" key="7">
    <source>
        <dbReference type="ARBA" id="ARBA00048741"/>
    </source>
</evidence>
<dbReference type="PIRSF" id="PIRSF001589">
    <property type="entry name" value="Asn_synthetase_glu-h"/>
    <property type="match status" value="1"/>
</dbReference>
<dbReference type="GO" id="GO:0005524">
    <property type="term" value="F:ATP binding"/>
    <property type="evidence" value="ECO:0007669"/>
    <property type="project" value="UniProtKB-KW"/>
</dbReference>
<evidence type="ECO:0000256" key="4">
    <source>
        <dbReference type="ARBA" id="ARBA00022741"/>
    </source>
</evidence>
<dbReference type="EC" id="6.3.5.4" evidence="3"/>
<evidence type="ECO:0000259" key="11">
    <source>
        <dbReference type="PROSITE" id="PS51278"/>
    </source>
</evidence>
<dbReference type="InterPro" id="IPR001962">
    <property type="entry name" value="Asn_synthase"/>
</dbReference>
<gene>
    <name evidence="12" type="ORF">NEJAP_0796</name>
</gene>